<dbReference type="KEGG" id="tng:GSTEN00027488G001"/>
<reference evidence="1" key="1">
    <citation type="journal article" date="2004" name="Nature">
        <title>Genome duplication in the teleost fish Tetraodon nigroviridis reveals the early vertebrate proto-karyotype.</title>
        <authorList>
            <person name="Jaillon O."/>
            <person name="Aury J.-M."/>
            <person name="Brunet F."/>
            <person name="Petit J.-L."/>
            <person name="Stange-Thomann N."/>
            <person name="Mauceli E."/>
            <person name="Bouneau L."/>
            <person name="Fischer C."/>
            <person name="Ozouf-Costaz C."/>
            <person name="Bernot A."/>
            <person name="Nicaud S."/>
            <person name="Jaffe D."/>
            <person name="Fisher S."/>
            <person name="Lutfalla G."/>
            <person name="Dossat C."/>
            <person name="Segurens B."/>
            <person name="Dasilva C."/>
            <person name="Salanoubat M."/>
            <person name="Levy M."/>
            <person name="Boudet N."/>
            <person name="Castellano S."/>
            <person name="Anthouard V."/>
            <person name="Jubin C."/>
            <person name="Castelli V."/>
            <person name="Katinka M."/>
            <person name="Vacherie B."/>
            <person name="Biemont C."/>
            <person name="Skalli Z."/>
            <person name="Cattolico L."/>
            <person name="Poulain J."/>
            <person name="De Berardinis V."/>
            <person name="Cruaud C."/>
            <person name="Duprat S."/>
            <person name="Brottier P."/>
            <person name="Coutanceau J.-P."/>
            <person name="Gouzy J."/>
            <person name="Parra G."/>
            <person name="Lardier G."/>
            <person name="Chapple C."/>
            <person name="McKernan K.J."/>
            <person name="McEwan P."/>
            <person name="Bosak S."/>
            <person name="Kellis M."/>
            <person name="Volff J.-N."/>
            <person name="Guigo R."/>
            <person name="Zody M.C."/>
            <person name="Mesirov J."/>
            <person name="Lindblad-Toh K."/>
            <person name="Birren B."/>
            <person name="Nusbaum C."/>
            <person name="Kahn D."/>
            <person name="Robinson-Rechavi M."/>
            <person name="Laudet V."/>
            <person name="Schachter V."/>
            <person name="Quetier F."/>
            <person name="Saurin W."/>
            <person name="Scarpelli C."/>
            <person name="Wincker P."/>
            <person name="Lander E.S."/>
            <person name="Weissenbach J."/>
            <person name="Roest Crollius H."/>
        </authorList>
    </citation>
    <scope>NUCLEOTIDE SEQUENCE [LARGE SCALE GENOMIC DNA]</scope>
</reference>
<sequence>MGRPEATWEDRSVHTVSPSSWTVTDSTPDRITFLAISTPSPPIPATRTLAVPIRRIASWPRTYLQEVEQKGLRVTGLRRPTPATGAPKFLQVLEYVLLEESILQVALDHGGLWRGNGHLDRPADDMHLDTDTDCLRTACLCFWSTPVGGFHSRILPPPLPNQQPCTEHSSQLGFAAEGDLHRMSECNKGCHW</sequence>
<comment type="caution">
    <text evidence="1">The sequence shown here is derived from an EMBL/GenBank/DDBJ whole genome shotgun (WGS) entry which is preliminary data.</text>
</comment>
<accession>Q4RXB1</accession>
<protein>
    <submittedName>
        <fullName evidence="1">(spotted green pufferfish) hypothetical protein</fullName>
    </submittedName>
</protein>
<dbReference type="EMBL" id="CAAE01014979">
    <property type="protein sequence ID" value="CAG06971.1"/>
    <property type="molecule type" value="Genomic_DNA"/>
</dbReference>
<name>Q4RXB1_TETNG</name>
<organism evidence="1">
    <name type="scientific">Tetraodon nigroviridis</name>
    <name type="common">Spotted green pufferfish</name>
    <name type="synonym">Chelonodon nigroviridis</name>
    <dbReference type="NCBI Taxonomy" id="99883"/>
    <lineage>
        <taxon>Eukaryota</taxon>
        <taxon>Metazoa</taxon>
        <taxon>Chordata</taxon>
        <taxon>Craniata</taxon>
        <taxon>Vertebrata</taxon>
        <taxon>Euteleostomi</taxon>
        <taxon>Actinopterygii</taxon>
        <taxon>Neopterygii</taxon>
        <taxon>Teleostei</taxon>
        <taxon>Neoteleostei</taxon>
        <taxon>Acanthomorphata</taxon>
        <taxon>Eupercaria</taxon>
        <taxon>Tetraodontiformes</taxon>
        <taxon>Tetradontoidea</taxon>
        <taxon>Tetraodontidae</taxon>
        <taxon>Tetraodon</taxon>
    </lineage>
</organism>
<proteinExistence type="predicted"/>
<gene>
    <name evidence="1" type="ORF">GSTENG00027488001</name>
</gene>
<reference evidence="1" key="2">
    <citation type="submission" date="2004-02" db="EMBL/GenBank/DDBJ databases">
        <authorList>
            <consortium name="Genoscope"/>
            <consortium name="Whitehead Institute Centre for Genome Research"/>
        </authorList>
    </citation>
    <scope>NUCLEOTIDE SEQUENCE</scope>
</reference>
<dbReference type="AlphaFoldDB" id="Q4RXB1"/>
<evidence type="ECO:0000313" key="1">
    <source>
        <dbReference type="EMBL" id="CAG06971.1"/>
    </source>
</evidence>